<name>A0AAW9MT02_9FIRM</name>
<keyword evidence="4" id="KW-1185">Reference proteome</keyword>
<organism evidence="3 4">
    <name type="scientific">Citroniella saccharovorans</name>
    <dbReference type="NCBI Taxonomy" id="2053367"/>
    <lineage>
        <taxon>Bacteria</taxon>
        <taxon>Bacillati</taxon>
        <taxon>Bacillota</taxon>
        <taxon>Tissierellia</taxon>
        <taxon>Tissierellales</taxon>
        <taxon>Peptoniphilaceae</taxon>
        <taxon>Citroniella</taxon>
    </lineage>
</organism>
<protein>
    <submittedName>
        <fullName evidence="3">Uncharacterized protein</fullName>
    </submittedName>
</protein>
<sequence>MNYNLEIRDSFGGIHKRKNQYIVDVLEGRTVDKNTHPYNINIRKFKNEEKNFLNSLKNIDANIKNEDSRQIKNLKIRFSKANKKIEFYKDYLDLTYDAVLEHDISKIEEKHIPNILSYYESLNKKLKESEKKLSSLSDSIIKEEEKEIALKKQEEDKIYREKLNEINKKFSDGLISKKAKKAESHALKKEHQENISQIELLNESTALKDKIANIKHRRKIDIKSMTNVMESDISNIRRTTPIEAIQKKPIISYLTFLIPGLGQFLNGQFVKGILFFLGSLFFLFNSYSIRSRIWKLSRRRSLWTNKSS</sequence>
<feature type="coiled-coil region" evidence="1">
    <location>
        <begin position="119"/>
        <end position="161"/>
    </location>
</feature>
<evidence type="ECO:0000256" key="2">
    <source>
        <dbReference type="SAM" id="Phobius"/>
    </source>
</evidence>
<comment type="caution">
    <text evidence="3">The sequence shown here is derived from an EMBL/GenBank/DDBJ whole genome shotgun (WGS) entry which is preliminary data.</text>
</comment>
<gene>
    <name evidence="3" type="ORF">VLK81_03090</name>
</gene>
<keyword evidence="1" id="KW-0175">Coiled coil</keyword>
<proteinExistence type="predicted"/>
<evidence type="ECO:0000313" key="3">
    <source>
        <dbReference type="EMBL" id="MEB3429018.1"/>
    </source>
</evidence>
<dbReference type="RefSeq" id="WP_324619131.1">
    <property type="nucleotide sequence ID" value="NZ_JAYKOT010000003.1"/>
</dbReference>
<keyword evidence="2" id="KW-0472">Membrane</keyword>
<evidence type="ECO:0000313" key="4">
    <source>
        <dbReference type="Proteomes" id="UP001357733"/>
    </source>
</evidence>
<dbReference type="AlphaFoldDB" id="A0AAW9MT02"/>
<dbReference type="EMBL" id="JAYKOT010000003">
    <property type="protein sequence ID" value="MEB3429018.1"/>
    <property type="molecule type" value="Genomic_DNA"/>
</dbReference>
<reference evidence="3 4" key="1">
    <citation type="submission" date="2024-01" db="EMBL/GenBank/DDBJ databases">
        <title>Complete genome sequence of Citroniella saccharovorans strain M6.X9, isolated from human fecal sample.</title>
        <authorList>
            <person name="Cheng G."/>
            <person name="Westerholm M."/>
            <person name="Schnurer A."/>
        </authorList>
    </citation>
    <scope>NUCLEOTIDE SEQUENCE [LARGE SCALE GENOMIC DNA]</scope>
    <source>
        <strain evidence="3 4">DSM 29873</strain>
    </source>
</reference>
<evidence type="ECO:0000256" key="1">
    <source>
        <dbReference type="SAM" id="Coils"/>
    </source>
</evidence>
<keyword evidence="2" id="KW-0812">Transmembrane</keyword>
<accession>A0AAW9MT02</accession>
<keyword evidence="2" id="KW-1133">Transmembrane helix</keyword>
<feature type="transmembrane region" description="Helical" evidence="2">
    <location>
        <begin position="269"/>
        <end position="289"/>
    </location>
</feature>
<dbReference type="Proteomes" id="UP001357733">
    <property type="component" value="Unassembled WGS sequence"/>
</dbReference>